<keyword evidence="1" id="KW-1133">Transmembrane helix</keyword>
<evidence type="ECO:0000256" key="1">
    <source>
        <dbReference type="SAM" id="Phobius"/>
    </source>
</evidence>
<sequence>MAEKMVKSSSITRWVSLFMFVVAHLASSILAED</sequence>
<keyword evidence="1" id="KW-0472">Membrane</keyword>
<accession>A0A067GRX0</accession>
<dbReference type="Proteomes" id="UP000027120">
    <property type="component" value="Unassembled WGS sequence"/>
</dbReference>
<dbReference type="AlphaFoldDB" id="A0A067GRX0"/>
<feature type="non-terminal residue" evidence="2">
    <location>
        <position position="33"/>
    </location>
</feature>
<evidence type="ECO:0000313" key="2">
    <source>
        <dbReference type="EMBL" id="KDO78162.1"/>
    </source>
</evidence>
<proteinExistence type="predicted"/>
<keyword evidence="1" id="KW-0812">Transmembrane</keyword>
<evidence type="ECO:0000313" key="3">
    <source>
        <dbReference type="Proteomes" id="UP000027120"/>
    </source>
</evidence>
<keyword evidence="3" id="KW-1185">Reference proteome</keyword>
<feature type="transmembrane region" description="Helical" evidence="1">
    <location>
        <begin position="12"/>
        <end position="31"/>
    </location>
</feature>
<reference evidence="2 3" key="1">
    <citation type="submission" date="2014-04" db="EMBL/GenBank/DDBJ databases">
        <authorList>
            <consortium name="International Citrus Genome Consortium"/>
            <person name="Gmitter F."/>
            <person name="Chen C."/>
            <person name="Farmerie W."/>
            <person name="Harkins T."/>
            <person name="Desany B."/>
            <person name="Mohiuddin M."/>
            <person name="Kodira C."/>
            <person name="Borodovsky M."/>
            <person name="Lomsadze A."/>
            <person name="Burns P."/>
            <person name="Jenkins J."/>
            <person name="Prochnik S."/>
            <person name="Shu S."/>
            <person name="Chapman J."/>
            <person name="Pitluck S."/>
            <person name="Schmutz J."/>
            <person name="Rokhsar D."/>
        </authorList>
    </citation>
    <scope>NUCLEOTIDE SEQUENCE</scope>
</reference>
<name>A0A067GRX0_CITSI</name>
<dbReference type="EMBL" id="KK784879">
    <property type="protein sequence ID" value="KDO78162.1"/>
    <property type="molecule type" value="Genomic_DNA"/>
</dbReference>
<protein>
    <submittedName>
        <fullName evidence="2">Uncharacterized protein</fullName>
    </submittedName>
</protein>
<gene>
    <name evidence="2" type="ORF">CISIN_1g0159861mg</name>
</gene>
<organism evidence="2 3">
    <name type="scientific">Citrus sinensis</name>
    <name type="common">Sweet orange</name>
    <name type="synonym">Citrus aurantium var. sinensis</name>
    <dbReference type="NCBI Taxonomy" id="2711"/>
    <lineage>
        <taxon>Eukaryota</taxon>
        <taxon>Viridiplantae</taxon>
        <taxon>Streptophyta</taxon>
        <taxon>Embryophyta</taxon>
        <taxon>Tracheophyta</taxon>
        <taxon>Spermatophyta</taxon>
        <taxon>Magnoliopsida</taxon>
        <taxon>eudicotyledons</taxon>
        <taxon>Gunneridae</taxon>
        <taxon>Pentapetalae</taxon>
        <taxon>rosids</taxon>
        <taxon>malvids</taxon>
        <taxon>Sapindales</taxon>
        <taxon>Rutaceae</taxon>
        <taxon>Aurantioideae</taxon>
        <taxon>Citrus</taxon>
    </lineage>
</organism>